<evidence type="ECO:0008006" key="3">
    <source>
        <dbReference type="Google" id="ProtNLM"/>
    </source>
</evidence>
<accession>A0A284QNY3</accession>
<organism evidence="1 2">
    <name type="scientific">Armillaria ostoyae</name>
    <name type="common">Armillaria root rot fungus</name>
    <dbReference type="NCBI Taxonomy" id="47428"/>
    <lineage>
        <taxon>Eukaryota</taxon>
        <taxon>Fungi</taxon>
        <taxon>Dikarya</taxon>
        <taxon>Basidiomycota</taxon>
        <taxon>Agaricomycotina</taxon>
        <taxon>Agaricomycetes</taxon>
        <taxon>Agaricomycetidae</taxon>
        <taxon>Agaricales</taxon>
        <taxon>Marasmiineae</taxon>
        <taxon>Physalacriaceae</taxon>
        <taxon>Armillaria</taxon>
    </lineage>
</organism>
<keyword evidence="2" id="KW-1185">Reference proteome</keyword>
<dbReference type="InterPro" id="IPR032675">
    <property type="entry name" value="LRR_dom_sf"/>
</dbReference>
<dbReference type="AlphaFoldDB" id="A0A284QNY3"/>
<protein>
    <recommendedName>
        <fullName evidence="3">F-box domain-containing protein</fullName>
    </recommendedName>
</protein>
<dbReference type="Proteomes" id="UP000219338">
    <property type="component" value="Unassembled WGS sequence"/>
</dbReference>
<dbReference type="EMBL" id="FUEG01000001">
    <property type="protein sequence ID" value="SJK98161.1"/>
    <property type="molecule type" value="Genomic_DNA"/>
</dbReference>
<evidence type="ECO:0000313" key="2">
    <source>
        <dbReference type="Proteomes" id="UP000219338"/>
    </source>
</evidence>
<gene>
    <name evidence="1" type="ORF">ARMOST_01422</name>
</gene>
<dbReference type="Gene3D" id="3.80.10.10">
    <property type="entry name" value="Ribonuclease Inhibitor"/>
    <property type="match status" value="1"/>
</dbReference>
<dbReference type="SUPFAM" id="SSF52047">
    <property type="entry name" value="RNI-like"/>
    <property type="match status" value="1"/>
</dbReference>
<proteinExistence type="predicted"/>
<name>A0A284QNY3_ARMOS</name>
<sequence>MSSLLLSLPAELLELIVLESSTPTQKALRSTCLRLGLIATPLVFESLLIDTRNRRHVSKFLSNLCSKEGLARYVQHIHLVSLKSPRKLLGLGKEKEWANLLVAAIPYMTSLKGISCSASEKRIFTNTALWPSLNRITSLSISSWDGKQRKSTPNFHLPALTDLSFSGYGCLEYASTLIDTSTDLTTLSVQHSLHPDDRFDPFSPSVYILFRGSQCTCLTALSLSGNLSLSVAEVPSLVPHLRRLQSLSLNMDFVPSEFWQSLRREEIYIKEKFALTTWDAEPAVFDYLCSYTGLRRLVLRIKEGNDDDGVKKVTRRHRRTLCDVDVQVGAS</sequence>
<evidence type="ECO:0000313" key="1">
    <source>
        <dbReference type="EMBL" id="SJK98161.1"/>
    </source>
</evidence>
<reference evidence="2" key="1">
    <citation type="journal article" date="2017" name="Nat. Ecol. Evol.">
        <title>Genome expansion and lineage-specific genetic innovations in the forest pathogenic fungi Armillaria.</title>
        <authorList>
            <person name="Sipos G."/>
            <person name="Prasanna A.N."/>
            <person name="Walter M.C."/>
            <person name="O'Connor E."/>
            <person name="Balint B."/>
            <person name="Krizsan K."/>
            <person name="Kiss B."/>
            <person name="Hess J."/>
            <person name="Varga T."/>
            <person name="Slot J."/>
            <person name="Riley R."/>
            <person name="Boka B."/>
            <person name="Rigling D."/>
            <person name="Barry K."/>
            <person name="Lee J."/>
            <person name="Mihaltcheva S."/>
            <person name="LaButti K."/>
            <person name="Lipzen A."/>
            <person name="Waldron R."/>
            <person name="Moloney N.M."/>
            <person name="Sperisen C."/>
            <person name="Kredics L."/>
            <person name="Vagvoelgyi C."/>
            <person name="Patrignani A."/>
            <person name="Fitzpatrick D."/>
            <person name="Nagy I."/>
            <person name="Doyle S."/>
            <person name="Anderson J.B."/>
            <person name="Grigoriev I.V."/>
            <person name="Gueldener U."/>
            <person name="Muensterkoetter M."/>
            <person name="Nagy L.G."/>
        </authorList>
    </citation>
    <scope>NUCLEOTIDE SEQUENCE [LARGE SCALE GENOMIC DNA]</scope>
    <source>
        <strain evidence="2">C18/9</strain>
    </source>
</reference>
<dbReference type="OrthoDB" id="2881654at2759"/>